<comment type="caution">
    <text evidence="3">The sequence shown here is derived from an EMBL/GenBank/DDBJ whole genome shotgun (WGS) entry which is preliminary data.</text>
</comment>
<protein>
    <submittedName>
        <fullName evidence="3">Uncharacterized protein</fullName>
    </submittedName>
</protein>
<feature type="signal peptide" evidence="2">
    <location>
        <begin position="1"/>
        <end position="20"/>
    </location>
</feature>
<dbReference type="AlphaFoldDB" id="A0A4Y2KUV2"/>
<organism evidence="3 4">
    <name type="scientific">Araneus ventricosus</name>
    <name type="common">Orbweaver spider</name>
    <name type="synonym">Epeira ventricosa</name>
    <dbReference type="NCBI Taxonomy" id="182803"/>
    <lineage>
        <taxon>Eukaryota</taxon>
        <taxon>Metazoa</taxon>
        <taxon>Ecdysozoa</taxon>
        <taxon>Arthropoda</taxon>
        <taxon>Chelicerata</taxon>
        <taxon>Arachnida</taxon>
        <taxon>Araneae</taxon>
        <taxon>Araneomorphae</taxon>
        <taxon>Entelegynae</taxon>
        <taxon>Araneoidea</taxon>
        <taxon>Araneidae</taxon>
        <taxon>Araneus</taxon>
    </lineage>
</organism>
<name>A0A4Y2KUV2_ARAVE</name>
<keyword evidence="4" id="KW-1185">Reference proteome</keyword>
<dbReference type="EMBL" id="BGPR01005017">
    <property type="protein sequence ID" value="GBN05949.1"/>
    <property type="molecule type" value="Genomic_DNA"/>
</dbReference>
<keyword evidence="1" id="KW-0812">Transmembrane</keyword>
<evidence type="ECO:0000313" key="3">
    <source>
        <dbReference type="EMBL" id="GBN05949.1"/>
    </source>
</evidence>
<feature type="chain" id="PRO_5021234885" evidence="2">
    <location>
        <begin position="21"/>
        <end position="394"/>
    </location>
</feature>
<dbReference type="OrthoDB" id="6423341at2759"/>
<evidence type="ECO:0000256" key="1">
    <source>
        <dbReference type="SAM" id="Phobius"/>
    </source>
</evidence>
<keyword evidence="1" id="KW-0472">Membrane</keyword>
<keyword evidence="1" id="KW-1133">Transmembrane helix</keyword>
<accession>A0A4Y2KUV2</accession>
<gene>
    <name evidence="3" type="ORF">AVEN_275334_1</name>
</gene>
<proteinExistence type="predicted"/>
<evidence type="ECO:0000256" key="2">
    <source>
        <dbReference type="SAM" id="SignalP"/>
    </source>
</evidence>
<keyword evidence="2" id="KW-0732">Signal</keyword>
<dbReference type="Proteomes" id="UP000499080">
    <property type="component" value="Unassembled WGS sequence"/>
</dbReference>
<sequence>MWLVPSLSVVLLLRATNCDASANHTSGRAKTFFTDAQELFANEISKSEISGTSSKDISNRTGHTKDLEDEITPNFLPSNFHDFISSDAGFNHGYENLPKELTLSPKRNFYTLFSPRNYHAPKDKLPIAGFSSTSQKPGVHFLSNQYPKLQDRLPPLQLLGFKNANGRTKTEPKTDTRTLQNATSRFARFINVNRQGDDSYWNWVHQDDSYNDRMTPFEMMSLMADRMDPPSKDTGDMISLWKSHLPVMVAAGVIPLSVMLFAVLPVLIKNHLPIKISNPQPTATTTSTATGSRKTINNSTQFLSPILDAIGTFTPRSEDSDCTMKVFCEIAQREKDIWSVKETIQHMTSFIDDSLLDSLGIKSLIKVLDDGDCEKIVCSQSNIKKNTHYSSNKP</sequence>
<feature type="transmembrane region" description="Helical" evidence="1">
    <location>
        <begin position="247"/>
        <end position="268"/>
    </location>
</feature>
<reference evidence="3 4" key="1">
    <citation type="journal article" date="2019" name="Sci. Rep.">
        <title>Orb-weaving spider Araneus ventricosus genome elucidates the spidroin gene catalogue.</title>
        <authorList>
            <person name="Kono N."/>
            <person name="Nakamura H."/>
            <person name="Ohtoshi R."/>
            <person name="Moran D.A.P."/>
            <person name="Shinohara A."/>
            <person name="Yoshida Y."/>
            <person name="Fujiwara M."/>
            <person name="Mori M."/>
            <person name="Tomita M."/>
            <person name="Arakawa K."/>
        </authorList>
    </citation>
    <scope>NUCLEOTIDE SEQUENCE [LARGE SCALE GENOMIC DNA]</scope>
</reference>
<evidence type="ECO:0000313" key="4">
    <source>
        <dbReference type="Proteomes" id="UP000499080"/>
    </source>
</evidence>